<dbReference type="InterPro" id="IPR000504">
    <property type="entry name" value="RRM_dom"/>
</dbReference>
<accession>A0ABR1ZAK5</accession>
<protein>
    <recommendedName>
        <fullName evidence="2">RRM domain-containing protein</fullName>
    </recommendedName>
</protein>
<gene>
    <name evidence="3" type="ORF">V6N11_064403</name>
</gene>
<evidence type="ECO:0000259" key="2">
    <source>
        <dbReference type="PROSITE" id="PS50102"/>
    </source>
</evidence>
<dbReference type="InterPro" id="IPR035979">
    <property type="entry name" value="RBD_domain_sf"/>
</dbReference>
<keyword evidence="4" id="KW-1185">Reference proteome</keyword>
<dbReference type="PROSITE" id="PS50102">
    <property type="entry name" value="RRM"/>
    <property type="match status" value="1"/>
</dbReference>
<organism evidence="3 4">
    <name type="scientific">Hibiscus sabdariffa</name>
    <name type="common">roselle</name>
    <dbReference type="NCBI Taxonomy" id="183260"/>
    <lineage>
        <taxon>Eukaryota</taxon>
        <taxon>Viridiplantae</taxon>
        <taxon>Streptophyta</taxon>
        <taxon>Embryophyta</taxon>
        <taxon>Tracheophyta</taxon>
        <taxon>Spermatophyta</taxon>
        <taxon>Magnoliopsida</taxon>
        <taxon>eudicotyledons</taxon>
        <taxon>Gunneridae</taxon>
        <taxon>Pentapetalae</taxon>
        <taxon>rosids</taxon>
        <taxon>malvids</taxon>
        <taxon>Malvales</taxon>
        <taxon>Malvaceae</taxon>
        <taxon>Malvoideae</taxon>
        <taxon>Hibiscus</taxon>
    </lineage>
</organism>
<dbReference type="SUPFAM" id="SSF54928">
    <property type="entry name" value="RNA-binding domain, RBD"/>
    <property type="match status" value="1"/>
</dbReference>
<dbReference type="CDD" id="cd00590">
    <property type="entry name" value="RRM_SF"/>
    <property type="match status" value="1"/>
</dbReference>
<dbReference type="Gene3D" id="3.30.70.330">
    <property type="match status" value="1"/>
</dbReference>
<proteinExistence type="predicted"/>
<evidence type="ECO:0000313" key="3">
    <source>
        <dbReference type="EMBL" id="KAK8477147.1"/>
    </source>
</evidence>
<evidence type="ECO:0000256" key="1">
    <source>
        <dbReference type="PROSITE-ProRule" id="PRU00176"/>
    </source>
</evidence>
<keyword evidence="1" id="KW-0694">RNA-binding</keyword>
<sequence>MQSPLTPLNDLDAATWLNGAGLKSELAGDAFIFFFMWKAFVDNLSKQVSRSALKELFNHHGKVVWVYFPEKNMKAKYKSLMFAFVSSASSGDLTRAIRGVNKTFIDGV</sequence>
<name>A0ABR1ZAK5_9ROSI</name>
<dbReference type="Pfam" id="PF00076">
    <property type="entry name" value="RRM_1"/>
    <property type="match status" value="1"/>
</dbReference>
<feature type="domain" description="RRM" evidence="2">
    <location>
        <begin position="37"/>
        <end position="108"/>
    </location>
</feature>
<dbReference type="EMBL" id="JBBPBN010001899">
    <property type="protein sequence ID" value="KAK8477147.1"/>
    <property type="molecule type" value="Genomic_DNA"/>
</dbReference>
<dbReference type="InterPro" id="IPR012677">
    <property type="entry name" value="Nucleotide-bd_a/b_plait_sf"/>
</dbReference>
<evidence type="ECO:0000313" key="4">
    <source>
        <dbReference type="Proteomes" id="UP001396334"/>
    </source>
</evidence>
<comment type="caution">
    <text evidence="3">The sequence shown here is derived from an EMBL/GenBank/DDBJ whole genome shotgun (WGS) entry which is preliminary data.</text>
</comment>
<reference evidence="3 4" key="1">
    <citation type="journal article" date="2024" name="G3 (Bethesda)">
        <title>Genome assembly of Hibiscus sabdariffa L. provides insights into metabolisms of medicinal natural products.</title>
        <authorList>
            <person name="Kim T."/>
        </authorList>
    </citation>
    <scope>NUCLEOTIDE SEQUENCE [LARGE SCALE GENOMIC DNA]</scope>
    <source>
        <strain evidence="3">TK-2024</strain>
        <tissue evidence="3">Old leaves</tissue>
    </source>
</reference>
<dbReference type="Proteomes" id="UP001396334">
    <property type="component" value="Unassembled WGS sequence"/>
</dbReference>